<evidence type="ECO:0000256" key="1">
    <source>
        <dbReference type="ARBA" id="ARBA00022527"/>
    </source>
</evidence>
<dbReference type="PANTHER" id="PTHR24346:SF30">
    <property type="entry name" value="MATERNAL EMBRYONIC LEUCINE ZIPPER KINASE"/>
    <property type="match status" value="1"/>
</dbReference>
<dbReference type="GO" id="GO:0005737">
    <property type="term" value="C:cytoplasm"/>
    <property type="evidence" value="ECO:0007669"/>
    <property type="project" value="TreeGrafter"/>
</dbReference>
<dbReference type="FunFam" id="3.30.200.20:FF:000315">
    <property type="entry name" value="Calcium-dependent protein kinase 3"/>
    <property type="match status" value="1"/>
</dbReference>
<comment type="caution">
    <text evidence="8">The sequence shown here is derived from an EMBL/GenBank/DDBJ whole genome shotgun (WGS) entry which is preliminary data.</text>
</comment>
<evidence type="ECO:0000313" key="9">
    <source>
        <dbReference type="Proteomes" id="UP000179807"/>
    </source>
</evidence>
<evidence type="ECO:0000259" key="7">
    <source>
        <dbReference type="PROSITE" id="PS50011"/>
    </source>
</evidence>
<dbReference type="Pfam" id="PF00069">
    <property type="entry name" value="Pkinase"/>
    <property type="match status" value="1"/>
</dbReference>
<dbReference type="GO" id="GO:0004674">
    <property type="term" value="F:protein serine/threonine kinase activity"/>
    <property type="evidence" value="ECO:0007669"/>
    <property type="project" value="UniProtKB-KW"/>
</dbReference>
<evidence type="ECO:0000256" key="5">
    <source>
        <dbReference type="ARBA" id="ARBA00022840"/>
    </source>
</evidence>
<dbReference type="PROSITE" id="PS00107">
    <property type="entry name" value="PROTEIN_KINASE_ATP"/>
    <property type="match status" value="1"/>
</dbReference>
<dbReference type="GO" id="GO:0005524">
    <property type="term" value="F:ATP binding"/>
    <property type="evidence" value="ECO:0007669"/>
    <property type="project" value="UniProtKB-UniRule"/>
</dbReference>
<name>A0A1J4J7U7_9EUKA</name>
<keyword evidence="2" id="KW-0808">Transferase</keyword>
<dbReference type="VEuPathDB" id="TrichDB:TRFO_11924"/>
<keyword evidence="4 8" id="KW-0418">Kinase</keyword>
<organism evidence="8 9">
    <name type="scientific">Tritrichomonas foetus</name>
    <dbReference type="NCBI Taxonomy" id="1144522"/>
    <lineage>
        <taxon>Eukaryota</taxon>
        <taxon>Metamonada</taxon>
        <taxon>Parabasalia</taxon>
        <taxon>Tritrichomonadida</taxon>
        <taxon>Tritrichomonadidae</taxon>
        <taxon>Tritrichomonas</taxon>
    </lineage>
</organism>
<protein>
    <submittedName>
        <fullName evidence="8">CAMK family protein kinase</fullName>
    </submittedName>
</protein>
<dbReference type="SMART" id="SM00220">
    <property type="entry name" value="S_TKc"/>
    <property type="match status" value="1"/>
</dbReference>
<dbReference type="GeneID" id="94831019"/>
<dbReference type="InterPro" id="IPR011009">
    <property type="entry name" value="Kinase-like_dom_sf"/>
</dbReference>
<dbReference type="InterPro" id="IPR017441">
    <property type="entry name" value="Protein_kinase_ATP_BS"/>
</dbReference>
<dbReference type="Gene3D" id="1.10.510.10">
    <property type="entry name" value="Transferase(Phosphotransferase) domain 1"/>
    <property type="match status" value="1"/>
</dbReference>
<accession>A0A1J4J7U7</accession>
<evidence type="ECO:0000256" key="2">
    <source>
        <dbReference type="ARBA" id="ARBA00022679"/>
    </source>
</evidence>
<dbReference type="EMBL" id="MLAK01001415">
    <property type="protein sequence ID" value="OHS93300.1"/>
    <property type="molecule type" value="Genomic_DNA"/>
</dbReference>
<sequence length="360" mass="39893">MSSWSALPPFIEKYNLGHTLGKGSFSLVKEGQDTETKLKYAIKIIPKTNMNTPQDIERFDREVRVILKMNHPGIIKIFDFLVDNNFFYLVMELCSGDTLVKQIPPPGTIDEERAKPIFKQILDVIKYIHEQGIAHRDLKLENALLDTKGHIKLIDFGFSRFADPGQMFATPCGSPAYAAPEVIGGSSYDGKAADMWSCGVLLFSLVTGELPWKAGNRVQVFGQIQNGSFEMPEGLSKFCKDLISKLLVPEANLRLTAEQAYSHPWMQDVEISWDNDVGIKPVFSASAFSKIISNSGSSFGSQPSPRSMLKQIGARSFGPKTKATMPTPCRFAPRMVPINKENLVMRPPSMSLVQGLNNGS</sequence>
<evidence type="ECO:0000256" key="6">
    <source>
        <dbReference type="PROSITE-ProRule" id="PRU10141"/>
    </source>
</evidence>
<reference evidence="8" key="1">
    <citation type="submission" date="2016-10" db="EMBL/GenBank/DDBJ databases">
        <authorList>
            <person name="Benchimol M."/>
            <person name="Almeida L.G."/>
            <person name="Vasconcelos A.T."/>
            <person name="Perreira-Neves A."/>
            <person name="Rosa I.A."/>
            <person name="Tasca T."/>
            <person name="Bogo M.R."/>
            <person name="de Souza W."/>
        </authorList>
    </citation>
    <scope>NUCLEOTIDE SEQUENCE [LARGE SCALE GENOMIC DNA]</scope>
    <source>
        <strain evidence="8">K</strain>
    </source>
</reference>
<keyword evidence="3 6" id="KW-0547">Nucleotide-binding</keyword>
<dbReference type="CDD" id="cd14003">
    <property type="entry name" value="STKc_AMPK-like"/>
    <property type="match status" value="1"/>
</dbReference>
<keyword evidence="1" id="KW-0723">Serine/threonine-protein kinase</keyword>
<feature type="binding site" evidence="6">
    <location>
        <position position="43"/>
    </location>
    <ligand>
        <name>ATP</name>
        <dbReference type="ChEBI" id="CHEBI:30616"/>
    </ligand>
</feature>
<gene>
    <name evidence="8" type="ORF">TRFO_11924</name>
</gene>
<dbReference type="GO" id="GO:0035556">
    <property type="term" value="P:intracellular signal transduction"/>
    <property type="evidence" value="ECO:0007669"/>
    <property type="project" value="TreeGrafter"/>
</dbReference>
<dbReference type="OrthoDB" id="541276at2759"/>
<dbReference type="PANTHER" id="PTHR24346">
    <property type="entry name" value="MAP/MICROTUBULE AFFINITY-REGULATING KINASE"/>
    <property type="match status" value="1"/>
</dbReference>
<dbReference type="Proteomes" id="UP000179807">
    <property type="component" value="Unassembled WGS sequence"/>
</dbReference>
<dbReference type="PROSITE" id="PS50011">
    <property type="entry name" value="PROTEIN_KINASE_DOM"/>
    <property type="match status" value="1"/>
</dbReference>
<dbReference type="InterPro" id="IPR000719">
    <property type="entry name" value="Prot_kinase_dom"/>
</dbReference>
<dbReference type="AlphaFoldDB" id="A0A1J4J7U7"/>
<dbReference type="RefSeq" id="XP_068346437.1">
    <property type="nucleotide sequence ID" value="XM_068496315.1"/>
</dbReference>
<keyword evidence="9" id="KW-1185">Reference proteome</keyword>
<evidence type="ECO:0000313" key="8">
    <source>
        <dbReference type="EMBL" id="OHS93300.1"/>
    </source>
</evidence>
<evidence type="ECO:0000256" key="4">
    <source>
        <dbReference type="ARBA" id="ARBA00022777"/>
    </source>
</evidence>
<dbReference type="FunFam" id="1.10.510.10:FF:001537">
    <property type="entry name" value="CAMK family protein kinase"/>
    <property type="match status" value="1"/>
</dbReference>
<evidence type="ECO:0000256" key="3">
    <source>
        <dbReference type="ARBA" id="ARBA00022741"/>
    </source>
</evidence>
<proteinExistence type="predicted"/>
<feature type="domain" description="Protein kinase" evidence="7">
    <location>
        <begin position="14"/>
        <end position="266"/>
    </location>
</feature>
<keyword evidence="5 6" id="KW-0067">ATP-binding</keyword>
<dbReference type="SUPFAM" id="SSF56112">
    <property type="entry name" value="Protein kinase-like (PK-like)"/>
    <property type="match status" value="1"/>
</dbReference>